<dbReference type="Pfam" id="PF17956">
    <property type="entry name" value="NAPRTase_C"/>
    <property type="match status" value="1"/>
</dbReference>
<dbReference type="PIRSF" id="PIRSF000484">
    <property type="entry name" value="NAPRT"/>
    <property type="match status" value="1"/>
</dbReference>
<dbReference type="InterPro" id="IPR041619">
    <property type="entry name" value="NAPRTase_C"/>
</dbReference>
<dbReference type="GO" id="GO:0016740">
    <property type="term" value="F:transferase activity"/>
    <property type="evidence" value="ECO:0007669"/>
    <property type="project" value="UniProtKB-KW"/>
</dbReference>
<dbReference type="Proteomes" id="UP001295684">
    <property type="component" value="Unassembled WGS sequence"/>
</dbReference>
<dbReference type="Pfam" id="PF17767">
    <property type="entry name" value="NAPRTase_N"/>
    <property type="match status" value="1"/>
</dbReference>
<dbReference type="NCBIfam" id="TIGR01513">
    <property type="entry name" value="NAPRTase_put"/>
    <property type="match status" value="1"/>
</dbReference>
<gene>
    <name evidence="14" type="ORF">ECRASSUSDP1_LOCUS7317</name>
</gene>
<feature type="domain" description="Nicotinate/nicotinamide phosphoribosyltransferase" evidence="11">
    <location>
        <begin position="302"/>
        <end position="401"/>
    </location>
</feature>
<comment type="function">
    <text evidence="8">Catalyzes the first step in the biosynthesis of NAD from nicotinic acid, the ATP-dependent synthesis of beta-nicotinate D-ribonucleotide from nicotinate and 5-phospho-D-ribose 1-phosphate. Helps prevent cellular oxidative stress via its role in NAD biosynthesis.</text>
</comment>
<keyword evidence="7 10" id="KW-0808">Transferase</keyword>
<dbReference type="GO" id="GO:0034355">
    <property type="term" value="P:NAD+ biosynthetic process via the salvage pathway"/>
    <property type="evidence" value="ECO:0007669"/>
    <property type="project" value="TreeGrafter"/>
</dbReference>
<dbReference type="GO" id="GO:0005829">
    <property type="term" value="C:cytosol"/>
    <property type="evidence" value="ECO:0007669"/>
    <property type="project" value="TreeGrafter"/>
</dbReference>
<dbReference type="PANTHER" id="PTHR11098:SF1">
    <property type="entry name" value="NICOTINATE PHOSPHORIBOSYLTRANSFERASE"/>
    <property type="match status" value="1"/>
</dbReference>
<keyword evidence="4" id="KW-0597">Phosphoprotein</keyword>
<protein>
    <recommendedName>
        <fullName evidence="3 10">Nicotinate phosphoribosyltransferase</fullName>
        <ecNumber evidence="3 10">6.3.4.21</ecNumber>
    </recommendedName>
</protein>
<evidence type="ECO:0000259" key="13">
    <source>
        <dbReference type="Pfam" id="PF17956"/>
    </source>
</evidence>
<keyword evidence="15" id="KW-1185">Reference proteome</keyword>
<dbReference type="Gene3D" id="3.20.140.10">
    <property type="entry name" value="nicotinate phosphoribosyltransferase"/>
    <property type="match status" value="2"/>
</dbReference>
<comment type="similarity">
    <text evidence="2 10">Belongs to the NAPRTase family.</text>
</comment>
<dbReference type="Gene3D" id="3.20.20.70">
    <property type="entry name" value="Aldolase class I"/>
    <property type="match status" value="1"/>
</dbReference>
<dbReference type="InterPro" id="IPR007229">
    <property type="entry name" value="Nic_PRibTrfase-Fam"/>
</dbReference>
<evidence type="ECO:0000256" key="4">
    <source>
        <dbReference type="ARBA" id="ARBA00022553"/>
    </source>
</evidence>
<name>A0AAD1UDK6_EUPCR</name>
<dbReference type="InterPro" id="IPR036068">
    <property type="entry name" value="Nicotinate_pribotase-like_C"/>
</dbReference>
<evidence type="ECO:0000259" key="12">
    <source>
        <dbReference type="Pfam" id="PF17767"/>
    </source>
</evidence>
<dbReference type="InterPro" id="IPR006405">
    <property type="entry name" value="Nic_PRibTrfase_pncB"/>
</dbReference>
<evidence type="ECO:0000256" key="5">
    <source>
        <dbReference type="ARBA" id="ARBA00022598"/>
    </source>
</evidence>
<dbReference type="InterPro" id="IPR013785">
    <property type="entry name" value="Aldolase_TIM"/>
</dbReference>
<comment type="PTM">
    <text evidence="10">Transiently phosphorylated on a His residue during the reaction cycle. Phosphorylation strongly increases the affinity for substrates and increases the rate of nicotinate D-ribonucleotide production. Dephosphorylation regenerates the low-affinity form of the enzyme, leading to product release.</text>
</comment>
<feature type="domain" description="Nicotinate/nicotinamide phosphoribosyltransferase" evidence="11">
    <location>
        <begin position="163"/>
        <end position="269"/>
    </location>
</feature>
<comment type="pathway">
    <text evidence="1 10">Cofactor biosynthesis; NAD(+) biosynthesis; nicotinate D-ribonucleotide from nicotinate: step 1/1.</text>
</comment>
<reference evidence="14" key="1">
    <citation type="submission" date="2023-07" db="EMBL/GenBank/DDBJ databases">
        <authorList>
            <consortium name="AG Swart"/>
            <person name="Singh M."/>
            <person name="Singh A."/>
            <person name="Seah K."/>
            <person name="Emmerich C."/>
        </authorList>
    </citation>
    <scope>NUCLEOTIDE SEQUENCE</scope>
    <source>
        <strain evidence="14">DP1</strain>
    </source>
</reference>
<comment type="catalytic activity">
    <reaction evidence="9 10">
        <text>5-phospho-alpha-D-ribose 1-diphosphate + nicotinate + ATP + H2O = nicotinate beta-D-ribonucleotide + ADP + phosphate + diphosphate</text>
        <dbReference type="Rhea" id="RHEA:36163"/>
        <dbReference type="ChEBI" id="CHEBI:15377"/>
        <dbReference type="ChEBI" id="CHEBI:30616"/>
        <dbReference type="ChEBI" id="CHEBI:32544"/>
        <dbReference type="ChEBI" id="CHEBI:33019"/>
        <dbReference type="ChEBI" id="CHEBI:43474"/>
        <dbReference type="ChEBI" id="CHEBI:57502"/>
        <dbReference type="ChEBI" id="CHEBI:58017"/>
        <dbReference type="ChEBI" id="CHEBI:456216"/>
        <dbReference type="EC" id="6.3.4.21"/>
    </reaction>
</comment>
<evidence type="ECO:0000259" key="11">
    <source>
        <dbReference type="Pfam" id="PF04095"/>
    </source>
</evidence>
<comment type="caution">
    <text evidence="14">The sequence shown here is derived from an EMBL/GenBank/DDBJ whole genome shotgun (WGS) entry which is preliminary data.</text>
</comment>
<accession>A0AAD1UDK6</accession>
<dbReference type="SUPFAM" id="SSF54675">
    <property type="entry name" value="Nicotinate/Quinolinate PRTase N-terminal domain-like"/>
    <property type="match status" value="1"/>
</dbReference>
<evidence type="ECO:0000313" key="14">
    <source>
        <dbReference type="EMBL" id="CAI2366046.1"/>
    </source>
</evidence>
<dbReference type="InterPro" id="IPR041525">
    <property type="entry name" value="N/Namide_PRibTrfase"/>
</dbReference>
<evidence type="ECO:0000256" key="1">
    <source>
        <dbReference type="ARBA" id="ARBA00004952"/>
    </source>
</evidence>
<dbReference type="CDD" id="cd01570">
    <property type="entry name" value="NAPRTase_A"/>
    <property type="match status" value="1"/>
</dbReference>
<proteinExistence type="inferred from homology"/>
<dbReference type="PANTHER" id="PTHR11098">
    <property type="entry name" value="NICOTINATE PHOSPHORIBOSYLTRANSFERASE"/>
    <property type="match status" value="1"/>
</dbReference>
<evidence type="ECO:0000256" key="6">
    <source>
        <dbReference type="ARBA" id="ARBA00022642"/>
    </source>
</evidence>
<dbReference type="AlphaFoldDB" id="A0AAD1UDK6"/>
<evidence type="ECO:0000256" key="7">
    <source>
        <dbReference type="ARBA" id="ARBA00022679"/>
    </source>
</evidence>
<dbReference type="EC" id="6.3.4.21" evidence="3 10"/>
<keyword evidence="5 10" id="KW-0436">Ligase</keyword>
<evidence type="ECO:0000256" key="2">
    <source>
        <dbReference type="ARBA" id="ARBA00010897"/>
    </source>
</evidence>
<dbReference type="SUPFAM" id="SSF51690">
    <property type="entry name" value="Nicotinate/Quinolinate PRTase C-terminal domain-like"/>
    <property type="match status" value="1"/>
</dbReference>
<dbReference type="EMBL" id="CAMPGE010007119">
    <property type="protein sequence ID" value="CAI2366046.1"/>
    <property type="molecule type" value="Genomic_DNA"/>
</dbReference>
<feature type="domain" description="Nicotinate phosphoribosyltransferase C-terminal" evidence="13">
    <location>
        <begin position="406"/>
        <end position="512"/>
    </location>
</feature>
<dbReference type="Pfam" id="PF04095">
    <property type="entry name" value="NAPRTase"/>
    <property type="match status" value="2"/>
</dbReference>
<feature type="domain" description="Nicotinate phosphoribosyltransferase N-terminal" evidence="12">
    <location>
        <begin position="16"/>
        <end position="142"/>
    </location>
</feature>
<evidence type="ECO:0000256" key="8">
    <source>
        <dbReference type="ARBA" id="ARBA00023426"/>
    </source>
</evidence>
<dbReference type="GO" id="GO:0004516">
    <property type="term" value="F:nicotinate phosphoribosyltransferase activity"/>
    <property type="evidence" value="ECO:0007669"/>
    <property type="project" value="UniProtKB-UniRule"/>
</dbReference>
<dbReference type="InterPro" id="IPR040727">
    <property type="entry name" value="NAPRTase_N"/>
</dbReference>
<keyword evidence="6 10" id="KW-0662">Pyridine nucleotide biosynthesis</keyword>
<organism evidence="14 15">
    <name type="scientific">Euplotes crassus</name>
    <dbReference type="NCBI Taxonomy" id="5936"/>
    <lineage>
        <taxon>Eukaryota</taxon>
        <taxon>Sar</taxon>
        <taxon>Alveolata</taxon>
        <taxon>Ciliophora</taxon>
        <taxon>Intramacronucleata</taxon>
        <taxon>Spirotrichea</taxon>
        <taxon>Hypotrichia</taxon>
        <taxon>Euplotida</taxon>
        <taxon>Euplotidae</taxon>
        <taxon>Moneuplotes</taxon>
    </lineage>
</organism>
<evidence type="ECO:0000256" key="10">
    <source>
        <dbReference type="RuleBase" id="RU365100"/>
    </source>
</evidence>
<evidence type="ECO:0000256" key="9">
    <source>
        <dbReference type="ARBA" id="ARBA00048668"/>
    </source>
</evidence>
<evidence type="ECO:0000313" key="15">
    <source>
        <dbReference type="Proteomes" id="UP001295684"/>
    </source>
</evidence>
<evidence type="ECO:0000256" key="3">
    <source>
        <dbReference type="ARBA" id="ARBA00013236"/>
    </source>
</evidence>
<sequence>METSPSQIHEHFMNPLFTDFYQITMTYAYWKAKRHEEHAVFEAFFRKCPFKGKFAVFAGLDEVLQFCKEFKFTPEQIAYLKGQMSHAEDEFFHWLENLDCSQLEVSGIPDGTIVFGKQPLLSLSGPVALVQLIETPILNLINFSTLLCTNAARMKIRSGPKVKCIEFGLRRAQGPNGGMTASKYSYMGGFVGTSNVYAGMLNNIPISGTIAHSFIMSFDSEDDIKEQHYLDGTDIYARVKELREELGWQDTNDSELYAFISFATSYPDRFLALIDTYNTINSGCKNFLLCAVVLSELGHNPVGVRLDSGDLSQLSKDCKKLFKEIGDKYGHDYSDLVVVASNDINEKTIRQLNEDNHEIDIFGIGTNLVTCQAQPALGMVYKLVEIEGKPRIKFSEEKEKVLIPGRKKVFRIFEGEHPSFDILTLEGEDDLQDGVSLTAYHPFNDDTKEIGSVTKAQKLTESLFKDGESLIKQVDLKEKREIVLQQIKSFDPAVVNTDEKEYTVYLSKKCKETFDSLLNSQSVE</sequence>